<dbReference type="WBParaSite" id="nRc.2.0.1.t33317-RA">
    <property type="protein sequence ID" value="nRc.2.0.1.t33317-RA"/>
    <property type="gene ID" value="nRc.2.0.1.g33317"/>
</dbReference>
<proteinExistence type="inferred from homology"/>
<evidence type="ECO:0000256" key="8">
    <source>
        <dbReference type="SAM" id="MobiDB-lite"/>
    </source>
</evidence>
<dbReference type="AlphaFoldDB" id="A0A915K618"/>
<dbReference type="InterPro" id="IPR005037">
    <property type="entry name" value="PRP38"/>
</dbReference>
<evidence type="ECO:0000256" key="2">
    <source>
        <dbReference type="ARBA" id="ARBA00006164"/>
    </source>
</evidence>
<evidence type="ECO:0000313" key="10">
    <source>
        <dbReference type="WBParaSite" id="nRc.2.0.1.t33317-RA"/>
    </source>
</evidence>
<evidence type="ECO:0000256" key="6">
    <source>
        <dbReference type="ARBA" id="ARBA00023242"/>
    </source>
</evidence>
<keyword evidence="6 7" id="KW-0539">Nucleus</keyword>
<accession>A0A915K618</accession>
<dbReference type="Pfam" id="PF03371">
    <property type="entry name" value="PRP38"/>
    <property type="match status" value="1"/>
</dbReference>
<comment type="subcellular location">
    <subcellularLocation>
        <location evidence="1 7">Nucleus</location>
    </subcellularLocation>
</comment>
<dbReference type="GO" id="GO:0005681">
    <property type="term" value="C:spliceosomal complex"/>
    <property type="evidence" value="ECO:0007669"/>
    <property type="project" value="UniProtKB-KW"/>
</dbReference>
<evidence type="ECO:0000256" key="4">
    <source>
        <dbReference type="ARBA" id="ARBA00022728"/>
    </source>
</evidence>
<protein>
    <recommendedName>
        <fullName evidence="7">Pre-mRNA-splicing factor 38</fullName>
    </recommendedName>
</protein>
<evidence type="ECO:0000256" key="5">
    <source>
        <dbReference type="ARBA" id="ARBA00023187"/>
    </source>
</evidence>
<keyword evidence="5 7" id="KW-0508">mRNA splicing</keyword>
<reference evidence="10" key="1">
    <citation type="submission" date="2022-11" db="UniProtKB">
        <authorList>
            <consortium name="WormBaseParasite"/>
        </authorList>
    </citation>
    <scope>IDENTIFICATION</scope>
</reference>
<feature type="region of interest" description="Disordered" evidence="8">
    <location>
        <begin position="1"/>
        <end position="34"/>
    </location>
</feature>
<keyword evidence="4 7" id="KW-0747">Spliceosome</keyword>
<dbReference type="PANTHER" id="PTHR23142">
    <property type="entry name" value="PRE-MRNA-SPLICING FACTOR 38A-RELATED"/>
    <property type="match status" value="1"/>
</dbReference>
<organism evidence="9 10">
    <name type="scientific">Romanomermis culicivorax</name>
    <name type="common">Nematode worm</name>
    <dbReference type="NCBI Taxonomy" id="13658"/>
    <lineage>
        <taxon>Eukaryota</taxon>
        <taxon>Metazoa</taxon>
        <taxon>Ecdysozoa</taxon>
        <taxon>Nematoda</taxon>
        <taxon>Enoplea</taxon>
        <taxon>Dorylaimia</taxon>
        <taxon>Mermithida</taxon>
        <taxon>Mermithoidea</taxon>
        <taxon>Mermithidae</taxon>
        <taxon>Romanomermis</taxon>
    </lineage>
</organism>
<comment type="function">
    <text evidence="7">Required for pre-mRNA splicing.</text>
</comment>
<evidence type="ECO:0000256" key="1">
    <source>
        <dbReference type="ARBA" id="ARBA00004123"/>
    </source>
</evidence>
<comment type="similarity">
    <text evidence="2 7">Belongs to the PRP38 family.</text>
</comment>
<evidence type="ECO:0000313" key="9">
    <source>
        <dbReference type="Proteomes" id="UP000887565"/>
    </source>
</evidence>
<name>A0A915K618_ROMCU</name>
<keyword evidence="3 7" id="KW-0507">mRNA processing</keyword>
<evidence type="ECO:0000256" key="3">
    <source>
        <dbReference type="ARBA" id="ARBA00022664"/>
    </source>
</evidence>
<sequence length="235" mass="27485">MANVESAEAYESPMNGVSFDNAATMDDDDSGSQFKKENNTLGVWGNKTTMNLNHLVLENIVQSPYYRNNLSGTKTFHELIDEIYYNVNHLEPWEKGTRKTTGQTGMCGGVRGVGAGGVVSTPFCIMYRLFTMRLTRKQVYSMLNHTDSPYIRGLGFMYIRFCLQPSTFWEWYEPYLEDEEKFKIEDYREIPLILLETKSRCFVHIFYEDFYTYNDGKPRRAKLYKNYTDDYGYLK</sequence>
<dbReference type="GO" id="GO:0000398">
    <property type="term" value="P:mRNA splicing, via spliceosome"/>
    <property type="evidence" value="ECO:0007669"/>
    <property type="project" value="UniProtKB-UniRule"/>
</dbReference>
<keyword evidence="9" id="KW-1185">Reference proteome</keyword>
<dbReference type="Proteomes" id="UP000887565">
    <property type="component" value="Unplaced"/>
</dbReference>
<evidence type="ECO:0000256" key="7">
    <source>
        <dbReference type="RuleBase" id="RU367025"/>
    </source>
</evidence>